<reference evidence="6 7" key="1">
    <citation type="journal article" date="2018" name="Sci. Data">
        <title>The draft genome sequence of cork oak.</title>
        <authorList>
            <person name="Ramos A.M."/>
            <person name="Usie A."/>
            <person name="Barbosa P."/>
            <person name="Barros P.M."/>
            <person name="Capote T."/>
            <person name="Chaves I."/>
            <person name="Simoes F."/>
            <person name="Abreu I."/>
            <person name="Carrasquinho I."/>
            <person name="Faro C."/>
            <person name="Guimaraes J.B."/>
            <person name="Mendonca D."/>
            <person name="Nobrega F."/>
            <person name="Rodrigues L."/>
            <person name="Saibo N.J.M."/>
            <person name="Varela M.C."/>
            <person name="Egas C."/>
            <person name="Matos J."/>
            <person name="Miguel C.M."/>
            <person name="Oliveira M.M."/>
            <person name="Ricardo C.P."/>
            <person name="Goncalves S."/>
        </authorList>
    </citation>
    <scope>NUCLEOTIDE SEQUENCE [LARGE SCALE GENOMIC DNA]</scope>
    <source>
        <strain evidence="7">cv. HL8</strain>
    </source>
</reference>
<evidence type="ECO:0000313" key="6">
    <source>
        <dbReference type="EMBL" id="KAK7856264.1"/>
    </source>
</evidence>
<dbReference type="PANTHER" id="PTHR31906">
    <property type="entry name" value="PLASTID-LIPID-ASSOCIATED PROTEIN 4, CHLOROPLASTIC-RELATED"/>
    <property type="match status" value="1"/>
</dbReference>
<dbReference type="AlphaFoldDB" id="A0AAW0M0L7"/>
<evidence type="ECO:0000313" key="7">
    <source>
        <dbReference type="Proteomes" id="UP000237347"/>
    </source>
</evidence>
<dbReference type="InterPro" id="IPR039633">
    <property type="entry name" value="PAP"/>
</dbReference>
<comment type="caution">
    <text evidence="6">The sequence shown here is derived from an EMBL/GenBank/DDBJ whole genome shotgun (WGS) entry which is preliminary data.</text>
</comment>
<protein>
    <submittedName>
        <fullName evidence="6">Plastid-lipid-associated protein 12</fullName>
    </submittedName>
</protein>
<accession>A0AAW0M0L7</accession>
<organism evidence="6 7">
    <name type="scientific">Quercus suber</name>
    <name type="common">Cork oak</name>
    <dbReference type="NCBI Taxonomy" id="58331"/>
    <lineage>
        <taxon>Eukaryota</taxon>
        <taxon>Viridiplantae</taxon>
        <taxon>Streptophyta</taxon>
        <taxon>Embryophyta</taxon>
        <taxon>Tracheophyta</taxon>
        <taxon>Spermatophyta</taxon>
        <taxon>Magnoliopsida</taxon>
        <taxon>eudicotyledons</taxon>
        <taxon>Gunneridae</taxon>
        <taxon>Pentapetalae</taxon>
        <taxon>rosids</taxon>
        <taxon>fabids</taxon>
        <taxon>Fagales</taxon>
        <taxon>Fagaceae</taxon>
        <taxon>Quercus</taxon>
    </lineage>
</organism>
<keyword evidence="3" id="KW-0934">Plastid</keyword>
<dbReference type="GO" id="GO:0009536">
    <property type="term" value="C:plastid"/>
    <property type="evidence" value="ECO:0007669"/>
    <property type="project" value="UniProtKB-SubCell"/>
</dbReference>
<gene>
    <name evidence="6" type="primary">PAP12</name>
    <name evidence="6" type="ORF">CFP56_024454</name>
</gene>
<keyword evidence="7" id="KW-1185">Reference proteome</keyword>
<dbReference type="Gramene" id="rna-CFP56_05155">
    <property type="protein sequence ID" value="cds-POE75890.1"/>
    <property type="gene ID" value="gene-CFP56_05155"/>
</dbReference>
<dbReference type="InterPro" id="IPR006843">
    <property type="entry name" value="PAP/fibrillin_dom"/>
</dbReference>
<evidence type="ECO:0000259" key="5">
    <source>
        <dbReference type="Pfam" id="PF04755"/>
    </source>
</evidence>
<comment type="subcellular location">
    <subcellularLocation>
        <location evidence="1">Plastid</location>
    </subcellularLocation>
</comment>
<evidence type="ECO:0000256" key="3">
    <source>
        <dbReference type="ARBA" id="ARBA00022640"/>
    </source>
</evidence>
<comment type="similarity">
    <text evidence="2">Belongs to the PAP/fibrillin family.</text>
</comment>
<evidence type="ECO:0000256" key="2">
    <source>
        <dbReference type="ARBA" id="ARBA00005845"/>
    </source>
</evidence>
<dbReference type="EMBL" id="PKMF04000038">
    <property type="protein sequence ID" value="KAK7856264.1"/>
    <property type="molecule type" value="Genomic_DNA"/>
</dbReference>
<evidence type="ECO:0000256" key="1">
    <source>
        <dbReference type="ARBA" id="ARBA00004474"/>
    </source>
</evidence>
<feature type="domain" description="Plastid lipid-associated protein/fibrillin conserved" evidence="5">
    <location>
        <begin position="66"/>
        <end position="242"/>
    </location>
</feature>
<proteinExistence type="inferred from homology"/>
<keyword evidence="4" id="KW-0809">Transit peptide</keyword>
<dbReference type="Proteomes" id="UP000237347">
    <property type="component" value="Unassembled WGS sequence"/>
</dbReference>
<name>A0AAW0M0L7_QUESU</name>
<evidence type="ECO:0000256" key="4">
    <source>
        <dbReference type="ARBA" id="ARBA00022946"/>
    </source>
</evidence>
<dbReference type="Pfam" id="PF04755">
    <property type="entry name" value="PAP_fibrillin"/>
    <property type="match status" value="1"/>
</dbReference>
<sequence>MFLKVYTTNLGFQSNPVPTFSPIFNPRTLPYKTPKFFESSSSHRNVFVYRSNVVDKQQLVSFNEPENQLIEALIGIQGRGRSASPQQLSDVTRAVQVLEGLEGVPDPTNSTLIEGRWQLMFTTRPGTASPIQRTFVGVDFFSVFQEVYLRTNDPRVSNIVRFSDAIGELKVEAAASIKDGKRILFQFDRAAFSFKFLPFKVPYPVPFRLLGDEAKGWLDTTYLSPSGDLRISRGNKGTTFVLQKKTEPRQILLSTISTGKGVREAIDEFISSNQNLTGGETELQEGEWQMIWSSQVETDSWLENAGNGLMGIQIIKKNGQIKFLVDILLGIKFSMTGRFVKSGNSNSTYEITMDDAAIIGGQFGYPVEMESKFNLELLYSDDKIRITRGYNNIVFVHLRTDRLKKK</sequence>